<organism evidence="2 3">
    <name type="scientific">Caerostris darwini</name>
    <dbReference type="NCBI Taxonomy" id="1538125"/>
    <lineage>
        <taxon>Eukaryota</taxon>
        <taxon>Metazoa</taxon>
        <taxon>Ecdysozoa</taxon>
        <taxon>Arthropoda</taxon>
        <taxon>Chelicerata</taxon>
        <taxon>Arachnida</taxon>
        <taxon>Araneae</taxon>
        <taxon>Araneomorphae</taxon>
        <taxon>Entelegynae</taxon>
        <taxon>Araneoidea</taxon>
        <taxon>Araneidae</taxon>
        <taxon>Caerostris</taxon>
    </lineage>
</organism>
<evidence type="ECO:0000313" key="3">
    <source>
        <dbReference type="Proteomes" id="UP001054837"/>
    </source>
</evidence>
<protein>
    <submittedName>
        <fullName evidence="2">Uncharacterized protein</fullName>
    </submittedName>
</protein>
<accession>A0AAV4P6A5</accession>
<sequence length="93" mass="10759">MTPSFTPSLPEERKTPGKKNDNPRNFRDRFLVVHWLTEERGNVDSFLVDAFYCGVWLVVPVCGGGVRMRGLQRGERVDRFFFCVWETNCGDCI</sequence>
<dbReference type="Proteomes" id="UP001054837">
    <property type="component" value="Unassembled WGS sequence"/>
</dbReference>
<dbReference type="AlphaFoldDB" id="A0AAV4P6A5"/>
<feature type="compositionally biased region" description="Basic and acidic residues" evidence="1">
    <location>
        <begin position="10"/>
        <end position="25"/>
    </location>
</feature>
<evidence type="ECO:0000313" key="2">
    <source>
        <dbReference type="EMBL" id="GIX91701.1"/>
    </source>
</evidence>
<name>A0AAV4P6A5_9ARAC</name>
<dbReference type="EMBL" id="BPLQ01002337">
    <property type="protein sequence ID" value="GIX91701.1"/>
    <property type="molecule type" value="Genomic_DNA"/>
</dbReference>
<feature type="region of interest" description="Disordered" evidence="1">
    <location>
        <begin position="1"/>
        <end position="25"/>
    </location>
</feature>
<gene>
    <name evidence="2" type="ORF">CDAR_4751</name>
</gene>
<evidence type="ECO:0000256" key="1">
    <source>
        <dbReference type="SAM" id="MobiDB-lite"/>
    </source>
</evidence>
<proteinExistence type="predicted"/>
<reference evidence="2 3" key="1">
    <citation type="submission" date="2021-06" db="EMBL/GenBank/DDBJ databases">
        <title>Caerostris darwini draft genome.</title>
        <authorList>
            <person name="Kono N."/>
            <person name="Arakawa K."/>
        </authorList>
    </citation>
    <scope>NUCLEOTIDE SEQUENCE [LARGE SCALE GENOMIC DNA]</scope>
</reference>
<comment type="caution">
    <text evidence="2">The sequence shown here is derived from an EMBL/GenBank/DDBJ whole genome shotgun (WGS) entry which is preliminary data.</text>
</comment>
<keyword evidence="3" id="KW-1185">Reference proteome</keyword>